<dbReference type="PANTHER" id="PTHR45904:SF2">
    <property type="entry name" value="TRNA (URACIL-5-)-METHYLTRANSFERASE HOMOLOG A"/>
    <property type="match status" value="1"/>
</dbReference>
<dbReference type="RefSeq" id="XP_038075411.1">
    <property type="nucleotide sequence ID" value="XM_038219483.1"/>
</dbReference>
<reference evidence="2" key="1">
    <citation type="submission" date="2022-11" db="UniProtKB">
        <authorList>
            <consortium name="EnsemblMetazoa"/>
        </authorList>
    </citation>
    <scope>IDENTIFICATION</scope>
</reference>
<dbReference type="GeneID" id="119743124"/>
<feature type="region of interest" description="Disordered" evidence="1">
    <location>
        <begin position="36"/>
        <end position="57"/>
    </location>
</feature>
<proteinExistence type="predicted"/>
<feature type="compositionally biased region" description="Polar residues" evidence="1">
    <location>
        <begin position="36"/>
        <end position="46"/>
    </location>
</feature>
<dbReference type="AlphaFoldDB" id="A0A914BHR2"/>
<evidence type="ECO:0000256" key="1">
    <source>
        <dbReference type="SAM" id="MobiDB-lite"/>
    </source>
</evidence>
<dbReference type="OrthoDB" id="342454at2759"/>
<accession>A0A914BHR2</accession>
<keyword evidence="3" id="KW-1185">Reference proteome</keyword>
<dbReference type="EnsemblMetazoa" id="XM_038219483.1">
    <property type="protein sequence ID" value="XP_038075411.1"/>
    <property type="gene ID" value="LOC119743124"/>
</dbReference>
<dbReference type="PANTHER" id="PTHR45904">
    <property type="entry name" value="TRNA (URACIL-5-)-METHYLTRANSFERASE"/>
    <property type="match status" value="1"/>
</dbReference>
<dbReference type="GO" id="GO:0003723">
    <property type="term" value="F:RNA binding"/>
    <property type="evidence" value="ECO:0007669"/>
    <property type="project" value="TreeGrafter"/>
</dbReference>
<evidence type="ECO:0000313" key="2">
    <source>
        <dbReference type="EnsemblMetazoa" id="XP_038075411.1"/>
    </source>
</evidence>
<dbReference type="InterPro" id="IPR045850">
    <property type="entry name" value="TRM2_met"/>
</dbReference>
<protein>
    <submittedName>
        <fullName evidence="2">Uncharacterized protein</fullName>
    </submittedName>
</protein>
<organism evidence="2 3">
    <name type="scientific">Patiria miniata</name>
    <name type="common">Bat star</name>
    <name type="synonym">Asterina miniata</name>
    <dbReference type="NCBI Taxonomy" id="46514"/>
    <lineage>
        <taxon>Eukaryota</taxon>
        <taxon>Metazoa</taxon>
        <taxon>Echinodermata</taxon>
        <taxon>Eleutherozoa</taxon>
        <taxon>Asterozoa</taxon>
        <taxon>Asteroidea</taxon>
        <taxon>Valvatacea</taxon>
        <taxon>Valvatida</taxon>
        <taxon>Asterinidae</taxon>
        <taxon>Patiria</taxon>
    </lineage>
</organism>
<evidence type="ECO:0000313" key="3">
    <source>
        <dbReference type="Proteomes" id="UP000887568"/>
    </source>
</evidence>
<name>A0A914BHR2_PATMI</name>
<sequence>MSPMFCSQTRICWKRKTWGRASANYQLTLMRSRVKSTTPYTRSMPTTDPPGTPPRSYTTRCRHCPLRCRLSAIRSRLNNTVTPLWNQPYEDQLSTKQTNTREFLRNLSKMLQRNIGEMPPWLKQERKNHSGMECELEPIKPSPELESYRNKCEFTIGKSVDGIGLDPQDNHSTSTSDVPVTGTAIMDPYHYLTQQHFTSEIFKIEILNLPRHVGFVLVQPVTWE</sequence>
<dbReference type="Proteomes" id="UP000887568">
    <property type="component" value="Unplaced"/>
</dbReference>